<reference evidence="2" key="1">
    <citation type="submission" date="2023-10" db="EMBL/GenBank/DDBJ databases">
        <title>Chromosome-level genome of the transformable northern wattle, Acacia crassicarpa.</title>
        <authorList>
            <person name="Massaro I."/>
            <person name="Sinha N.R."/>
            <person name="Poethig S."/>
            <person name="Leichty A.R."/>
        </authorList>
    </citation>
    <scope>NUCLEOTIDE SEQUENCE</scope>
    <source>
        <strain evidence="2">Acra3RX</strain>
        <tissue evidence="2">Leaf</tissue>
    </source>
</reference>
<dbReference type="PANTHER" id="PTHR31170">
    <property type="entry name" value="BNAC04G53230D PROTEIN"/>
    <property type="match status" value="1"/>
</dbReference>
<dbReference type="EMBL" id="JAWXYG010000001">
    <property type="protein sequence ID" value="KAK4285194.1"/>
    <property type="molecule type" value="Genomic_DNA"/>
</dbReference>
<protein>
    <submittedName>
        <fullName evidence="2">Uncharacterized protein</fullName>
    </submittedName>
</protein>
<accession>A0AAE1N9P8</accession>
<feature type="transmembrane region" description="Helical" evidence="1">
    <location>
        <begin position="371"/>
        <end position="396"/>
    </location>
</feature>
<keyword evidence="1" id="KW-0812">Transmembrane</keyword>
<evidence type="ECO:0000313" key="2">
    <source>
        <dbReference type="EMBL" id="KAK4285194.1"/>
    </source>
</evidence>
<evidence type="ECO:0000313" key="3">
    <source>
        <dbReference type="Proteomes" id="UP001293593"/>
    </source>
</evidence>
<dbReference type="Proteomes" id="UP001293593">
    <property type="component" value="Unassembled WGS sequence"/>
</dbReference>
<proteinExistence type="predicted"/>
<dbReference type="Pfam" id="PF03140">
    <property type="entry name" value="DUF247"/>
    <property type="match status" value="1"/>
</dbReference>
<dbReference type="PANTHER" id="PTHR31170:SF9">
    <property type="entry name" value="PROTEIN, PUTATIVE (DUF247)-RELATED"/>
    <property type="match status" value="1"/>
</dbReference>
<comment type="caution">
    <text evidence="2">The sequence shown here is derived from an EMBL/GenBank/DDBJ whole genome shotgun (WGS) entry which is preliminary data.</text>
</comment>
<keyword evidence="3" id="KW-1185">Reference proteome</keyword>
<organism evidence="2 3">
    <name type="scientific">Acacia crassicarpa</name>
    <name type="common">northern wattle</name>
    <dbReference type="NCBI Taxonomy" id="499986"/>
    <lineage>
        <taxon>Eukaryota</taxon>
        <taxon>Viridiplantae</taxon>
        <taxon>Streptophyta</taxon>
        <taxon>Embryophyta</taxon>
        <taxon>Tracheophyta</taxon>
        <taxon>Spermatophyta</taxon>
        <taxon>Magnoliopsida</taxon>
        <taxon>eudicotyledons</taxon>
        <taxon>Gunneridae</taxon>
        <taxon>Pentapetalae</taxon>
        <taxon>rosids</taxon>
        <taxon>fabids</taxon>
        <taxon>Fabales</taxon>
        <taxon>Fabaceae</taxon>
        <taxon>Caesalpinioideae</taxon>
        <taxon>mimosoid clade</taxon>
        <taxon>Acacieae</taxon>
        <taxon>Acacia</taxon>
    </lineage>
</organism>
<sequence>MVSCYQIVVSTRCLLHFLILKKRLTLLNLFPLALFHYRNERLQDMESHKPVLFKKFTQRALSSLDDLVCLVKHLEPKVRASYSKTIYLTKQELVKLTLMDAAFVIELFIMSCLTFEHGTDAKLSQRWLRGYITRDLLSLENQLPFFVMEELFNKAFPRENSSFLKLTYRYFGQFNEQQLEPNPDVKIKHFTDLLRLFYLQGNKLEQGHLFLGYQPLPLYNVNALQEAGIHFKACESKCLLDLKFSGRILEIPQITVDDDTELLFRNMIALEQCHYLDAPYITDYATLLDYLIDTDKDVDLLIHKKIVSHDLGDSKDVAELFNGIGKNVFHIKFNFQYFDICRRLHDYCHDPWHEKKATLRRDYCNTLWCTVASIAGIILLVLTIVQTIFSILQVMLK</sequence>
<evidence type="ECO:0000256" key="1">
    <source>
        <dbReference type="SAM" id="Phobius"/>
    </source>
</evidence>
<dbReference type="AlphaFoldDB" id="A0AAE1N9P8"/>
<dbReference type="InterPro" id="IPR004158">
    <property type="entry name" value="DUF247_pln"/>
</dbReference>
<gene>
    <name evidence="2" type="ORF">QN277_001924</name>
</gene>
<name>A0AAE1N9P8_9FABA</name>
<keyword evidence="1" id="KW-1133">Transmembrane helix</keyword>
<keyword evidence="1" id="KW-0472">Membrane</keyword>